<dbReference type="Proteomes" id="UP000248039">
    <property type="component" value="Unassembled WGS sequence"/>
</dbReference>
<proteinExistence type="predicted"/>
<dbReference type="EMBL" id="PYBW01000019">
    <property type="protein sequence ID" value="PYC86606.1"/>
    <property type="molecule type" value="Genomic_DNA"/>
</dbReference>
<feature type="region of interest" description="Disordered" evidence="1">
    <location>
        <begin position="76"/>
        <end position="105"/>
    </location>
</feature>
<reference evidence="2 3" key="1">
    <citation type="submission" date="2018-03" db="EMBL/GenBank/DDBJ databases">
        <title>Bioinformatic expansion and discovery of thiopeptide antibiotics.</title>
        <authorList>
            <person name="Schwalen C.J."/>
            <person name="Hudson G.A."/>
            <person name="Mitchell D.A."/>
        </authorList>
    </citation>
    <scope>NUCLEOTIDE SEQUENCE [LARGE SCALE GENOMIC DNA]</scope>
    <source>
        <strain evidence="2 3">ATCC 21389</strain>
    </source>
</reference>
<sequence length="125" mass="13865">MAFERKVPEGLWDNLSDSVISGERSVKDIADEYGITVSAVQKRIRQRREALGMPLAGPGHNLNSPAATSKALAKLKSENTEQKSTIEDLQRQLTTERRRSESAEASIADLQTTLEHFRGTLRAVM</sequence>
<comment type="caution">
    <text evidence="2">The sequence shown here is derived from an EMBL/GenBank/DDBJ whole genome shotgun (WGS) entry which is preliminary data.</text>
</comment>
<name>A0A2V4NYL1_9ACTN</name>
<evidence type="ECO:0000313" key="2">
    <source>
        <dbReference type="EMBL" id="PYC86606.1"/>
    </source>
</evidence>
<evidence type="ECO:0000256" key="1">
    <source>
        <dbReference type="SAM" id="MobiDB-lite"/>
    </source>
</evidence>
<feature type="compositionally biased region" description="Basic and acidic residues" evidence="1">
    <location>
        <begin position="76"/>
        <end position="102"/>
    </location>
</feature>
<keyword evidence="3" id="KW-1185">Reference proteome</keyword>
<dbReference type="RefSeq" id="WP_110666361.1">
    <property type="nucleotide sequence ID" value="NZ_PYBW01000019.1"/>
</dbReference>
<dbReference type="AlphaFoldDB" id="A0A2V4NYL1"/>
<evidence type="ECO:0000313" key="3">
    <source>
        <dbReference type="Proteomes" id="UP000248039"/>
    </source>
</evidence>
<organism evidence="2 3">
    <name type="scientific">Streptomyces tateyamensis</name>
    <dbReference type="NCBI Taxonomy" id="565073"/>
    <lineage>
        <taxon>Bacteria</taxon>
        <taxon>Bacillati</taxon>
        <taxon>Actinomycetota</taxon>
        <taxon>Actinomycetes</taxon>
        <taxon>Kitasatosporales</taxon>
        <taxon>Streptomycetaceae</taxon>
        <taxon>Streptomyces</taxon>
    </lineage>
</organism>
<accession>A0A2V4NYL1</accession>
<gene>
    <name evidence="2" type="ORF">C7C46_05715</name>
</gene>
<protein>
    <submittedName>
        <fullName evidence="2">Uncharacterized protein</fullName>
    </submittedName>
</protein>